<proteinExistence type="predicted"/>
<sequence length="132" mass="14529">MSTPAARALMFFLLTFCYWLAKGNQVGFAAEQSHIHLSQLADCHTELNDADKRKEPLSLLEFAIVGETEQVQVLKKQSLQEPSVPVAFSPEQFLAATSAAHSEIGGRSQAPHSPPVPFYILFRSIRVPHALA</sequence>
<dbReference type="EMBL" id="BAABEY010000030">
    <property type="protein sequence ID" value="GAA4443669.1"/>
    <property type="molecule type" value="Genomic_DNA"/>
</dbReference>
<reference evidence="2" key="1">
    <citation type="journal article" date="2019" name="Int. J. Syst. Evol. Microbiol.">
        <title>The Global Catalogue of Microorganisms (GCM) 10K type strain sequencing project: providing services to taxonomists for standard genome sequencing and annotation.</title>
        <authorList>
            <consortium name="The Broad Institute Genomics Platform"/>
            <consortium name="The Broad Institute Genome Sequencing Center for Infectious Disease"/>
            <person name="Wu L."/>
            <person name="Ma J."/>
        </authorList>
    </citation>
    <scope>NUCLEOTIDE SEQUENCE [LARGE SCALE GENOMIC DNA]</scope>
    <source>
        <strain evidence="2">JCM 31920</strain>
    </source>
</reference>
<protein>
    <submittedName>
        <fullName evidence="1">Uncharacterized protein</fullName>
    </submittedName>
</protein>
<comment type="caution">
    <text evidence="1">The sequence shown here is derived from an EMBL/GenBank/DDBJ whole genome shotgun (WGS) entry which is preliminary data.</text>
</comment>
<name>A0ABP8M345_9BACT</name>
<evidence type="ECO:0000313" key="1">
    <source>
        <dbReference type="EMBL" id="GAA4443669.1"/>
    </source>
</evidence>
<evidence type="ECO:0000313" key="2">
    <source>
        <dbReference type="Proteomes" id="UP001501508"/>
    </source>
</evidence>
<accession>A0ABP8M345</accession>
<keyword evidence="2" id="KW-1185">Reference proteome</keyword>
<organism evidence="1 2">
    <name type="scientific">Ravibacter arvi</name>
    <dbReference type="NCBI Taxonomy" id="2051041"/>
    <lineage>
        <taxon>Bacteria</taxon>
        <taxon>Pseudomonadati</taxon>
        <taxon>Bacteroidota</taxon>
        <taxon>Cytophagia</taxon>
        <taxon>Cytophagales</taxon>
        <taxon>Spirosomataceae</taxon>
        <taxon>Ravibacter</taxon>
    </lineage>
</organism>
<dbReference type="RefSeq" id="WP_345031142.1">
    <property type="nucleotide sequence ID" value="NZ_BAABEY010000030.1"/>
</dbReference>
<dbReference type="Proteomes" id="UP001501508">
    <property type="component" value="Unassembled WGS sequence"/>
</dbReference>
<gene>
    <name evidence="1" type="ORF">GCM10023091_32610</name>
</gene>